<dbReference type="KEGG" id="xla:414643"/>
<dbReference type="RefSeq" id="NP_001084683.1">
    <property type="nucleotide sequence ID" value="NM_001091214.1"/>
</dbReference>
<sequence length="345" mass="39678">MCNQSVSCSFSDNYEAVLFPIIYSSVFIVGLPSNLIAIGVIVQLIKKGNILGIYLANLCVSDLMYISTLPVWIVYTAKEDWLFGTLSCKIVGFFFNANLYSTISFLSCIATDRFVAMVFPLRSRIIRSMKTAAVICVIVWLIILGSHFYFLTRDDVFTSIQNVELCYEKYPMERWVAPLKYFRIPGGFLIPLFLLLFSYCSIIRVIYRAATLETDQKRKITGLLMSMTAIFVVCYLPYHVVLFIRSYVSDFDYCSCTIEERIRPAYRISFALTSLSSALDPFLNIFVSEGVKRELMVKIRALWFYLVFRRKEKSKIRCLNDLCEGNVQRNSGLLCTHQTKIQSRL</sequence>
<evidence type="ECO:0000256" key="10">
    <source>
        <dbReference type="ARBA" id="ARBA00023180"/>
    </source>
</evidence>
<evidence type="ECO:0000313" key="15">
    <source>
        <dbReference type="EMBL" id="CAG25591.1"/>
    </source>
</evidence>
<evidence type="ECO:0000313" key="18">
    <source>
        <dbReference type="Xenbase" id="XB-GENE-5853099"/>
    </source>
</evidence>
<dbReference type="PANTHER" id="PTHR24234:SF13">
    <property type="entry name" value="MGC69520 PROTEIN"/>
    <property type="match status" value="1"/>
</dbReference>
<keyword evidence="5 13" id="KW-1133">Transmembrane helix</keyword>
<evidence type="ECO:0000256" key="2">
    <source>
        <dbReference type="ARBA" id="ARBA00010663"/>
    </source>
</evidence>
<dbReference type="GeneID" id="414643"/>
<keyword evidence="10" id="KW-0325">Glycoprotein</keyword>
<dbReference type="InterPro" id="IPR017452">
    <property type="entry name" value="GPCR_Rhodpsn_7TM"/>
</dbReference>
<keyword evidence="9 12" id="KW-0675">Receptor</keyword>
<evidence type="ECO:0000256" key="13">
    <source>
        <dbReference type="SAM" id="Phobius"/>
    </source>
</evidence>
<dbReference type="FunFam" id="1.20.1070.10:FF:000065">
    <property type="entry name" value="G-protein coupled receptor 4"/>
    <property type="match status" value="1"/>
</dbReference>
<dbReference type="EMBL" id="AJ635202">
    <property type="protein sequence ID" value="CAG25591.1"/>
    <property type="molecule type" value="mRNA"/>
</dbReference>
<dbReference type="Xenbase" id="XB-GENE-5853099">
    <property type="gene designation" value="gpr4l.2.S"/>
</dbReference>
<dbReference type="SUPFAM" id="SSF81321">
    <property type="entry name" value="Family A G protein-coupled receptor-like"/>
    <property type="match status" value="1"/>
</dbReference>
<dbReference type="PANTHER" id="PTHR24234">
    <property type="entry name" value="LYSOPHOSPHATIDIC ACID RECEPTOR 5/SPHINGOSYLPHOSPHORYLCHOLINE RECEPTOR"/>
    <property type="match status" value="1"/>
</dbReference>
<protein>
    <submittedName>
        <fullName evidence="15">G-protein coupled receptor</fullName>
    </submittedName>
    <submittedName>
        <fullName evidence="17">Novel 7 transmembrane receptor (Rhodopsin family) protein S homeolog</fullName>
    </submittedName>
</protein>
<dbReference type="Gene3D" id="1.20.1070.10">
    <property type="entry name" value="Rhodopsin 7-helix transmembrane proteins"/>
    <property type="match status" value="1"/>
</dbReference>
<reference evidence="17" key="3">
    <citation type="submission" date="2025-04" db="UniProtKB">
        <authorList>
            <consortium name="RefSeq"/>
        </authorList>
    </citation>
    <scope>IDENTIFICATION</scope>
</reference>
<gene>
    <name evidence="18" type="primary">gpr4l.2.S</name>
    <name evidence="17" type="synonym">flop1</name>
    <name evidence="17" type="synonym">GPCR4</name>
    <name evidence="17" type="synonym">Gpr-4</name>
    <name evidence="15" type="synonym">GPR4-like</name>
    <name evidence="17" type="synonym">gpr4-like</name>
    <name evidence="18" type="synonym">mgc69520</name>
    <name evidence="17" type="synonym">MGC69520.S</name>
    <name evidence="18" type="synonym">mgc69520.S</name>
    <name evidence="17" type="synonym">xGPCR4</name>
</gene>
<feature type="transmembrane region" description="Helical" evidence="13">
    <location>
        <begin position="54"/>
        <end position="75"/>
    </location>
</feature>
<keyword evidence="16" id="KW-1185">Reference proteome</keyword>
<evidence type="ECO:0000256" key="9">
    <source>
        <dbReference type="ARBA" id="ARBA00023170"/>
    </source>
</evidence>
<dbReference type="GO" id="GO:0005886">
    <property type="term" value="C:plasma membrane"/>
    <property type="evidence" value="ECO:0007669"/>
    <property type="project" value="UniProtKB-SubCell"/>
</dbReference>
<feature type="transmembrane region" description="Helical" evidence="13">
    <location>
        <begin position="131"/>
        <end position="150"/>
    </location>
</feature>
<reference evidence="15" key="2">
    <citation type="submission" date="2004-04" db="EMBL/GenBank/DDBJ databases">
        <title>A Xenopus GPR4 homologue is expressed during embryonic development.</title>
        <authorList>
            <person name="Devader C."/>
            <person name="Dale L."/>
        </authorList>
    </citation>
    <scope>NUCLEOTIDE SEQUENCE</scope>
    <source>
        <tissue evidence="15">Oocyte</tissue>
    </source>
</reference>
<comment type="subcellular location">
    <subcellularLocation>
        <location evidence="1">Cell membrane</location>
        <topology evidence="1">Multi-pass membrane protein</topology>
    </subcellularLocation>
</comment>
<evidence type="ECO:0000256" key="3">
    <source>
        <dbReference type="ARBA" id="ARBA00022475"/>
    </source>
</evidence>
<proteinExistence type="evidence at transcript level"/>
<keyword evidence="3" id="KW-1003">Cell membrane</keyword>
<feature type="transmembrane region" description="Helical" evidence="13">
    <location>
        <begin position="228"/>
        <end position="248"/>
    </location>
</feature>
<name>Q5K415_XENLA</name>
<dbReference type="PRINTS" id="PR00237">
    <property type="entry name" value="GPCRRHODOPSN"/>
</dbReference>
<keyword evidence="11 12" id="KW-0807">Transducer</keyword>
<keyword evidence="8" id="KW-1015">Disulfide bond</keyword>
<dbReference type="CTD" id="414643"/>
<dbReference type="AlphaFoldDB" id="Q5K415"/>
<keyword evidence="7 13" id="KW-0472">Membrane</keyword>
<evidence type="ECO:0000256" key="4">
    <source>
        <dbReference type="ARBA" id="ARBA00022692"/>
    </source>
</evidence>
<evidence type="ECO:0000256" key="12">
    <source>
        <dbReference type="RuleBase" id="RU000688"/>
    </source>
</evidence>
<evidence type="ECO:0000256" key="11">
    <source>
        <dbReference type="ARBA" id="ARBA00023224"/>
    </source>
</evidence>
<feature type="transmembrane region" description="Helical" evidence="13">
    <location>
        <begin position="188"/>
        <end position="207"/>
    </location>
</feature>
<keyword evidence="4 12" id="KW-0812">Transmembrane</keyword>
<dbReference type="Proteomes" id="UP000186698">
    <property type="component" value="Chromosome 8S"/>
</dbReference>
<evidence type="ECO:0000256" key="8">
    <source>
        <dbReference type="ARBA" id="ARBA00023157"/>
    </source>
</evidence>
<dbReference type="PROSITE" id="PS50262">
    <property type="entry name" value="G_PROTEIN_RECEP_F1_2"/>
    <property type="match status" value="1"/>
</dbReference>
<dbReference type="AGR" id="Xenbase:XB-GENE-5853099"/>
<dbReference type="DNASU" id="414643"/>
<keyword evidence="6 12" id="KW-0297">G-protein coupled receptor</keyword>
<comment type="similarity">
    <text evidence="2 12">Belongs to the G-protein coupled receptor 1 family.</text>
</comment>
<feature type="transmembrane region" description="Helical" evidence="13">
    <location>
        <begin position="81"/>
        <end position="110"/>
    </location>
</feature>
<dbReference type="Pfam" id="PF00001">
    <property type="entry name" value="7tm_1"/>
    <property type="match status" value="1"/>
</dbReference>
<feature type="domain" description="G-protein coupled receptors family 1 profile" evidence="14">
    <location>
        <begin position="33"/>
        <end position="284"/>
    </location>
</feature>
<evidence type="ECO:0000313" key="17">
    <source>
        <dbReference type="RefSeq" id="NP_001084683.1"/>
    </source>
</evidence>
<evidence type="ECO:0000256" key="6">
    <source>
        <dbReference type="ARBA" id="ARBA00023040"/>
    </source>
</evidence>
<dbReference type="PROSITE" id="PS00237">
    <property type="entry name" value="G_PROTEIN_RECEP_F1_1"/>
    <property type="match status" value="1"/>
</dbReference>
<evidence type="ECO:0000313" key="16">
    <source>
        <dbReference type="Proteomes" id="UP000186698"/>
    </source>
</evidence>
<dbReference type="OrthoDB" id="8742459at2759"/>
<accession>Q5K415</accession>
<evidence type="ECO:0000259" key="14">
    <source>
        <dbReference type="PROSITE" id="PS50262"/>
    </source>
</evidence>
<evidence type="ECO:0000256" key="5">
    <source>
        <dbReference type="ARBA" id="ARBA00022989"/>
    </source>
</evidence>
<dbReference type="PRINTS" id="PR01157">
    <property type="entry name" value="P2YPURNOCPTR"/>
</dbReference>
<organism evidence="15">
    <name type="scientific">Xenopus laevis</name>
    <name type="common">African clawed frog</name>
    <dbReference type="NCBI Taxonomy" id="8355"/>
    <lineage>
        <taxon>Eukaryota</taxon>
        <taxon>Metazoa</taxon>
        <taxon>Chordata</taxon>
        <taxon>Craniata</taxon>
        <taxon>Vertebrata</taxon>
        <taxon>Euteleostomi</taxon>
        <taxon>Amphibia</taxon>
        <taxon>Batrachia</taxon>
        <taxon>Anura</taxon>
        <taxon>Pipoidea</taxon>
        <taxon>Pipidae</taxon>
        <taxon>Xenopodinae</taxon>
        <taxon>Xenopus</taxon>
        <taxon>Xenopus</taxon>
    </lineage>
</organism>
<dbReference type="GO" id="GO:0004930">
    <property type="term" value="F:G protein-coupled receptor activity"/>
    <property type="evidence" value="ECO:0007669"/>
    <property type="project" value="UniProtKB-KW"/>
</dbReference>
<evidence type="ECO:0000256" key="1">
    <source>
        <dbReference type="ARBA" id="ARBA00004651"/>
    </source>
</evidence>
<feature type="transmembrane region" description="Helical" evidence="13">
    <location>
        <begin position="21"/>
        <end position="42"/>
    </location>
</feature>
<evidence type="ECO:0000256" key="7">
    <source>
        <dbReference type="ARBA" id="ARBA00023136"/>
    </source>
</evidence>
<dbReference type="InterPro" id="IPR000276">
    <property type="entry name" value="GPCR_Rhodpsn"/>
</dbReference>
<dbReference type="Bgee" id="414643">
    <property type="expression patterns" value="Expressed in blastula and 13 other cell types or tissues"/>
</dbReference>
<reference evidence="17" key="1">
    <citation type="journal article" date="2002" name="Dev. Dyn.">
        <title>Genetic and genomic tools for Xenopus research: The NIH Xenopus initiative.</title>
        <authorList>
            <person name="Klein S.L."/>
            <person name="Strausberg R.L."/>
            <person name="Wagner L."/>
            <person name="Pontius J."/>
            <person name="Clifton S.W."/>
            <person name="Richardson P."/>
        </authorList>
    </citation>
    <scope>NUCLEOTIDE SEQUENCE</scope>
</reference>